<sequence>MGKRKHREEYPKMPEMDYPMMPDMHHGMYPGMCPDMMPGMHPGMMPGMTMHCYCVPVPCSMHNCPGMMPPAMPMPPQDPCMGYPTMPAMPNPHHPCMDSNWGMMPAMPAENYPMMEDMEEDYDI</sequence>
<evidence type="ECO:0000313" key="2">
    <source>
        <dbReference type="Proteomes" id="UP001205748"/>
    </source>
</evidence>
<proteinExistence type="predicted"/>
<evidence type="ECO:0000313" key="1">
    <source>
        <dbReference type="EMBL" id="MCR1899521.1"/>
    </source>
</evidence>
<reference evidence="1" key="1">
    <citation type="submission" date="2022-07" db="EMBL/GenBank/DDBJ databases">
        <title>Enhanced cultured diversity of the mouse gut microbiota enables custom-made synthetic communities.</title>
        <authorList>
            <person name="Afrizal A."/>
        </authorList>
    </citation>
    <scope>NUCLEOTIDE SEQUENCE</scope>
    <source>
        <strain evidence="1">DSM 28593</strain>
    </source>
</reference>
<gene>
    <name evidence="1" type="ORF">NSA47_11040</name>
</gene>
<keyword evidence="2" id="KW-1185">Reference proteome</keyword>
<dbReference type="EMBL" id="JANKAS010000010">
    <property type="protein sequence ID" value="MCR1899521.1"/>
    <property type="molecule type" value="Genomic_DNA"/>
</dbReference>
<comment type="caution">
    <text evidence="1">The sequence shown here is derived from an EMBL/GenBank/DDBJ whole genome shotgun (WGS) entry which is preliminary data.</text>
</comment>
<organism evidence="1 2">
    <name type="scientific">Irregularibacter muris</name>
    <dbReference type="NCBI Taxonomy" id="1796619"/>
    <lineage>
        <taxon>Bacteria</taxon>
        <taxon>Bacillati</taxon>
        <taxon>Bacillota</taxon>
        <taxon>Clostridia</taxon>
        <taxon>Eubacteriales</taxon>
        <taxon>Eubacteriaceae</taxon>
        <taxon>Irregularibacter</taxon>
    </lineage>
</organism>
<accession>A0AAE3L011</accession>
<dbReference type="AlphaFoldDB" id="A0AAE3L011"/>
<name>A0AAE3L011_9FIRM</name>
<dbReference type="RefSeq" id="WP_257531978.1">
    <property type="nucleotide sequence ID" value="NZ_JANKAS010000010.1"/>
</dbReference>
<protein>
    <submittedName>
        <fullName evidence="1">Uncharacterized protein</fullName>
    </submittedName>
</protein>
<dbReference type="Proteomes" id="UP001205748">
    <property type="component" value="Unassembled WGS sequence"/>
</dbReference>